<dbReference type="SUPFAM" id="SSF103647">
    <property type="entry name" value="TSP type-3 repeat"/>
    <property type="match status" value="1"/>
</dbReference>
<dbReference type="Proteomes" id="UP000018850">
    <property type="component" value="Unassembled WGS sequence"/>
</dbReference>
<protein>
    <recommendedName>
        <fullName evidence="4">Calcium-binding protein</fullName>
    </recommendedName>
</protein>
<sequence>MLLLLLMKILNNYTMTLRFPLAIAIFSILTGIVITSCSDGEFITEDINFDDSTVQLCNNYVFYELANQNKEALIIEIDTDEDILTNTDQVQEFTINNTSNRVVYRIFNNSVSGSNYFCNSIPPIEPTVIEEWTAPSGTIQIQNTLEEDDEDGISAEEEGFDVSNPELSTDTDGDGIPDYKDIDDDGDNVLTSTEAVKVGDVYRDTDGDGTPDYLDPDDDGDGVLTRNEDANGDLAPGNDVVLINGEEVPAYLTTESAIENVINQYRPHDYSFRYTNQISLIDGFKLENQNQEIKFDVDNYLYGTYGGSWEKVDEFTPPFNP</sequence>
<evidence type="ECO:0000313" key="2">
    <source>
        <dbReference type="EMBL" id="ETN96108.1"/>
    </source>
</evidence>
<dbReference type="AlphaFoldDB" id="W2UQ30"/>
<dbReference type="STRING" id="376730.SAMN04487906_0528"/>
<proteinExistence type="predicted"/>
<dbReference type="GO" id="GO:0005509">
    <property type="term" value="F:calcium ion binding"/>
    <property type="evidence" value="ECO:0007669"/>
    <property type="project" value="InterPro"/>
</dbReference>
<feature type="region of interest" description="Disordered" evidence="1">
    <location>
        <begin position="201"/>
        <end position="220"/>
    </location>
</feature>
<dbReference type="EMBL" id="AYXY01000019">
    <property type="protein sequence ID" value="ETN96108.1"/>
    <property type="molecule type" value="Genomic_DNA"/>
</dbReference>
<reference evidence="2 3" key="2">
    <citation type="journal article" date="2016" name="Genome Announc.">
        <title>Draft Genome Sequence of Zhouia amylolytica AD3, Isolated from Tidal Flat Sediment.</title>
        <authorList>
            <person name="Jia B."/>
            <person name="Jin H.M."/>
            <person name="Lee H.J."/>
            <person name="Jeon C.O."/>
        </authorList>
    </citation>
    <scope>NUCLEOTIDE SEQUENCE [LARGE SCALE GENOMIC DNA]</scope>
    <source>
        <strain evidence="2 3">AD3</strain>
    </source>
</reference>
<gene>
    <name evidence="2" type="ORF">P278_18300</name>
</gene>
<keyword evidence="3" id="KW-1185">Reference proteome</keyword>
<dbReference type="Gene3D" id="4.10.1080.10">
    <property type="entry name" value="TSP type-3 repeat"/>
    <property type="match status" value="1"/>
</dbReference>
<evidence type="ECO:0008006" key="4">
    <source>
        <dbReference type="Google" id="ProtNLM"/>
    </source>
</evidence>
<dbReference type="eggNOG" id="ENOG5032RDS">
    <property type="taxonomic scope" value="Bacteria"/>
</dbReference>
<evidence type="ECO:0000313" key="3">
    <source>
        <dbReference type="Proteomes" id="UP000018850"/>
    </source>
</evidence>
<name>W2UQ30_9FLAO</name>
<organism evidence="2 3">
    <name type="scientific">Zhouia amylolytica AD3</name>
    <dbReference type="NCBI Taxonomy" id="1286632"/>
    <lineage>
        <taxon>Bacteria</taxon>
        <taxon>Pseudomonadati</taxon>
        <taxon>Bacteroidota</taxon>
        <taxon>Flavobacteriia</taxon>
        <taxon>Flavobacteriales</taxon>
        <taxon>Flavobacteriaceae</taxon>
        <taxon>Zhouia</taxon>
    </lineage>
</organism>
<evidence type="ECO:0000256" key="1">
    <source>
        <dbReference type="SAM" id="MobiDB-lite"/>
    </source>
</evidence>
<reference evidence="3" key="1">
    <citation type="submission" date="2013-11" db="EMBL/GenBank/DDBJ databases">
        <title>Draft genome sequence from a member of Zhouia, isolated tidal flat.</title>
        <authorList>
            <person name="Jin H."/>
            <person name="Jeon C.O."/>
        </authorList>
    </citation>
    <scope>NUCLEOTIDE SEQUENCE [LARGE SCALE GENOMIC DNA]</scope>
    <source>
        <strain evidence="3">AD3</strain>
    </source>
</reference>
<accession>W2UQ30</accession>
<comment type="caution">
    <text evidence="2">The sequence shown here is derived from an EMBL/GenBank/DDBJ whole genome shotgun (WGS) entry which is preliminary data.</text>
</comment>
<dbReference type="InterPro" id="IPR028974">
    <property type="entry name" value="TSP_type-3_rpt"/>
</dbReference>